<feature type="chain" id="PRO_5022842234" description="PEP-CTERM protein-sorting domain-containing protein" evidence="1">
    <location>
        <begin position="25"/>
        <end position="212"/>
    </location>
</feature>
<feature type="signal peptide" evidence="1">
    <location>
        <begin position="1"/>
        <end position="24"/>
    </location>
</feature>
<name>A0A5C6AAM5_9BACT</name>
<organism evidence="2 3">
    <name type="scientific">Botrimarina colliarenosi</name>
    <dbReference type="NCBI Taxonomy" id="2528001"/>
    <lineage>
        <taxon>Bacteria</taxon>
        <taxon>Pseudomonadati</taxon>
        <taxon>Planctomycetota</taxon>
        <taxon>Planctomycetia</taxon>
        <taxon>Pirellulales</taxon>
        <taxon>Lacipirellulaceae</taxon>
        <taxon>Botrimarina</taxon>
    </lineage>
</organism>
<keyword evidence="3" id="KW-1185">Reference proteome</keyword>
<evidence type="ECO:0000256" key="1">
    <source>
        <dbReference type="SAM" id="SignalP"/>
    </source>
</evidence>
<accession>A0A5C6AAM5</accession>
<dbReference type="RefSeq" id="WP_146445582.1">
    <property type="nucleotide sequence ID" value="NZ_SJPR01000003.1"/>
</dbReference>
<dbReference type="InterPro" id="IPR013424">
    <property type="entry name" value="Ice-binding_C"/>
</dbReference>
<dbReference type="AlphaFoldDB" id="A0A5C6AAM5"/>
<evidence type="ECO:0000313" key="3">
    <source>
        <dbReference type="Proteomes" id="UP000317421"/>
    </source>
</evidence>
<dbReference type="NCBIfam" id="TIGR02595">
    <property type="entry name" value="PEP_CTERM"/>
    <property type="match status" value="1"/>
</dbReference>
<gene>
    <name evidence="2" type="ORF">Pla108_28690</name>
</gene>
<comment type="caution">
    <text evidence="2">The sequence shown here is derived from an EMBL/GenBank/DDBJ whole genome shotgun (WGS) entry which is preliminary data.</text>
</comment>
<evidence type="ECO:0008006" key="4">
    <source>
        <dbReference type="Google" id="ProtNLM"/>
    </source>
</evidence>
<protein>
    <recommendedName>
        <fullName evidence="4">PEP-CTERM protein-sorting domain-containing protein</fullName>
    </recommendedName>
</protein>
<evidence type="ECO:0000313" key="2">
    <source>
        <dbReference type="EMBL" id="TWT97092.1"/>
    </source>
</evidence>
<dbReference type="EMBL" id="SJPR01000003">
    <property type="protein sequence ID" value="TWT97092.1"/>
    <property type="molecule type" value="Genomic_DNA"/>
</dbReference>
<dbReference type="Proteomes" id="UP000317421">
    <property type="component" value="Unassembled WGS sequence"/>
</dbReference>
<proteinExistence type="predicted"/>
<keyword evidence="1" id="KW-0732">Signal</keyword>
<sequence length="212" mass="22599" precursor="true">MTRTLTVSVAFSAAMLVNPLVSLADVVYDNGLLPFGNFATGSDAALNDSVAESFMFSEHTLVNEIEFLGLYSNGAIDDRFAVVFYNNASGLPGALLGAPNILSSHRTAGGFDVGSLQGFRYELQLSGSLFEAGQKYWVSVTNDSSMTPEEDHWSWASTSAGPGDGSAIMDRDPTWRARGFDYAFRLHGLTVPEPTASLLLVAGAGFGLAVRR</sequence>
<reference evidence="2 3" key="1">
    <citation type="submission" date="2019-02" db="EMBL/GenBank/DDBJ databases">
        <title>Deep-cultivation of Planctomycetes and their phenomic and genomic characterization uncovers novel biology.</title>
        <authorList>
            <person name="Wiegand S."/>
            <person name="Jogler M."/>
            <person name="Boedeker C."/>
            <person name="Pinto D."/>
            <person name="Vollmers J."/>
            <person name="Rivas-Marin E."/>
            <person name="Kohn T."/>
            <person name="Peeters S.H."/>
            <person name="Heuer A."/>
            <person name="Rast P."/>
            <person name="Oberbeckmann S."/>
            <person name="Bunk B."/>
            <person name="Jeske O."/>
            <person name="Meyerdierks A."/>
            <person name="Storesund J.E."/>
            <person name="Kallscheuer N."/>
            <person name="Luecker S."/>
            <person name="Lage O.M."/>
            <person name="Pohl T."/>
            <person name="Merkel B.J."/>
            <person name="Hornburger P."/>
            <person name="Mueller R.-W."/>
            <person name="Bruemmer F."/>
            <person name="Labrenz M."/>
            <person name="Spormann A.M."/>
            <person name="Op Den Camp H."/>
            <person name="Overmann J."/>
            <person name="Amann R."/>
            <person name="Jetten M.S.M."/>
            <person name="Mascher T."/>
            <person name="Medema M.H."/>
            <person name="Devos D.P."/>
            <person name="Kaster A.-K."/>
            <person name="Ovreas L."/>
            <person name="Rohde M."/>
            <person name="Galperin M.Y."/>
            <person name="Jogler C."/>
        </authorList>
    </citation>
    <scope>NUCLEOTIDE SEQUENCE [LARGE SCALE GENOMIC DNA]</scope>
    <source>
        <strain evidence="2 3">Pla108</strain>
    </source>
</reference>